<dbReference type="AlphaFoldDB" id="A0A5C8G8J9"/>
<accession>A0A5C8G8J9</accession>
<dbReference type="PROSITE" id="PS50297">
    <property type="entry name" value="ANK_REP_REGION"/>
    <property type="match status" value="4"/>
</dbReference>
<evidence type="ECO:0000313" key="4">
    <source>
        <dbReference type="EMBL" id="TXJ58285.1"/>
    </source>
</evidence>
<comment type="caution">
    <text evidence="4">The sequence shown here is derived from an EMBL/GenBank/DDBJ whole genome shotgun (WGS) entry which is preliminary data.</text>
</comment>
<dbReference type="InterPro" id="IPR002110">
    <property type="entry name" value="Ankyrin_rpt"/>
</dbReference>
<dbReference type="PANTHER" id="PTHR24198:SF165">
    <property type="entry name" value="ANKYRIN REPEAT-CONTAINING PROTEIN-RELATED"/>
    <property type="match status" value="1"/>
</dbReference>
<keyword evidence="2 3" id="KW-0040">ANK repeat</keyword>
<protein>
    <submittedName>
        <fullName evidence="4">Ankyrin repeat domain-containing protein</fullName>
    </submittedName>
</protein>
<feature type="repeat" description="ANK" evidence="3">
    <location>
        <begin position="183"/>
        <end position="215"/>
    </location>
</feature>
<reference evidence="4 5" key="1">
    <citation type="journal article" date="1992" name="Lakartidningen">
        <title>[Penicillin V and not amoxicillin is the first choice preparation in acute otitis].</title>
        <authorList>
            <person name="Kamme C."/>
            <person name="Lundgren K."/>
            <person name="Prellner K."/>
        </authorList>
    </citation>
    <scope>NUCLEOTIDE SEQUENCE [LARGE SCALE GENOMIC DNA]</scope>
    <source>
        <strain evidence="4 5">PC2777IV</strain>
    </source>
</reference>
<feature type="repeat" description="ANK" evidence="3">
    <location>
        <begin position="110"/>
        <end position="142"/>
    </location>
</feature>
<dbReference type="Proteomes" id="UP000325013">
    <property type="component" value="Unassembled WGS sequence"/>
</dbReference>
<evidence type="ECO:0000256" key="1">
    <source>
        <dbReference type="ARBA" id="ARBA00022737"/>
    </source>
</evidence>
<dbReference type="SUPFAM" id="SSF48403">
    <property type="entry name" value="Ankyrin repeat"/>
    <property type="match status" value="1"/>
</dbReference>
<feature type="repeat" description="ANK" evidence="3">
    <location>
        <begin position="216"/>
        <end position="248"/>
    </location>
</feature>
<dbReference type="SMART" id="SM00248">
    <property type="entry name" value="ANK"/>
    <property type="match status" value="5"/>
</dbReference>
<dbReference type="PANTHER" id="PTHR24198">
    <property type="entry name" value="ANKYRIN REPEAT AND PROTEIN KINASE DOMAIN-CONTAINING PROTEIN"/>
    <property type="match status" value="1"/>
</dbReference>
<gene>
    <name evidence="4" type="ORF">EPJ67_02450</name>
</gene>
<dbReference type="OrthoDB" id="5622506at2"/>
<dbReference type="Gene3D" id="1.25.40.20">
    <property type="entry name" value="Ankyrin repeat-containing domain"/>
    <property type="match status" value="2"/>
</dbReference>
<evidence type="ECO:0000313" key="5">
    <source>
        <dbReference type="Proteomes" id="UP000325013"/>
    </source>
</evidence>
<evidence type="ECO:0000256" key="3">
    <source>
        <dbReference type="PROSITE-ProRule" id="PRU00023"/>
    </source>
</evidence>
<name>A0A5C8G8J9_9SPIR</name>
<dbReference type="Pfam" id="PF12796">
    <property type="entry name" value="Ank_2"/>
    <property type="match status" value="2"/>
</dbReference>
<proteinExistence type="predicted"/>
<organism evidence="4 5">
    <name type="scientific">Brachyspira aalborgi</name>
    <dbReference type="NCBI Taxonomy" id="29522"/>
    <lineage>
        <taxon>Bacteria</taxon>
        <taxon>Pseudomonadati</taxon>
        <taxon>Spirochaetota</taxon>
        <taxon>Spirochaetia</taxon>
        <taxon>Brachyspirales</taxon>
        <taxon>Brachyspiraceae</taxon>
        <taxon>Brachyspira</taxon>
    </lineage>
</organism>
<keyword evidence="1" id="KW-0677">Repeat</keyword>
<dbReference type="InterPro" id="IPR036770">
    <property type="entry name" value="Ankyrin_rpt-contain_sf"/>
</dbReference>
<sequence length="272" mass="30349">MLNINNIIKTLIILFSISFILYSQNTDRNNKTAFFSAIESGDIKKVRELIRNGIDINITDEYNWSALHRAVQFNKRDIVRELLLNKKININPILPNGAILENDGKKWYADGETPLLLASYYGYSEIVTTLLNFGANILAKDNVDGAMAIHIASARGWTKTVLAILESYSAKNTKDIVNAVDNTGTTPLMWAAMNNRVSVMNLILKFGAYINAQDDDGWTALHFAAASDSYKAVEMLINNKANANIKNLDEKKPVDIASDTDIQALLNKYTKQ</sequence>
<dbReference type="PROSITE" id="PS50088">
    <property type="entry name" value="ANK_REPEAT"/>
    <property type="match status" value="4"/>
</dbReference>
<dbReference type="RefSeq" id="WP_147528134.1">
    <property type="nucleotide sequence ID" value="NZ_SAYJ01000010.1"/>
</dbReference>
<feature type="repeat" description="ANK" evidence="3">
    <location>
        <begin position="29"/>
        <end position="61"/>
    </location>
</feature>
<dbReference type="Pfam" id="PF00023">
    <property type="entry name" value="Ank"/>
    <property type="match status" value="1"/>
</dbReference>
<dbReference type="EMBL" id="SAYJ01000010">
    <property type="protein sequence ID" value="TXJ58285.1"/>
    <property type="molecule type" value="Genomic_DNA"/>
</dbReference>
<evidence type="ECO:0000256" key="2">
    <source>
        <dbReference type="ARBA" id="ARBA00023043"/>
    </source>
</evidence>